<protein>
    <submittedName>
        <fullName evidence="1">Uncharacterized protein</fullName>
    </submittedName>
</protein>
<sequence length="117" mass="13513">MMCNEEALICDLAEVYHIYNYEAYEPSFIAILVAGLREDSRSKMFLSGAKFGTDQVLKMMIVDYLRLIVWMNTRDGAKNRNKPKSLFEEIENANNVDDIIGFSNGESFEKAWNRMRG</sequence>
<organism evidence="1">
    <name type="scientific">Phage sp. ctgh419</name>
    <dbReference type="NCBI Taxonomy" id="2828009"/>
    <lineage>
        <taxon>Viruses</taxon>
    </lineage>
</organism>
<dbReference type="Pfam" id="PF17318">
    <property type="entry name" value="DUF5361"/>
    <property type="match status" value="1"/>
</dbReference>
<accession>A0A8S5SKM1</accession>
<dbReference type="InterPro" id="IPR035286">
    <property type="entry name" value="DUF5361"/>
</dbReference>
<proteinExistence type="predicted"/>
<evidence type="ECO:0000313" key="1">
    <source>
        <dbReference type="EMBL" id="DAF51589.1"/>
    </source>
</evidence>
<dbReference type="EMBL" id="BK032618">
    <property type="protein sequence ID" value="DAF51589.1"/>
    <property type="molecule type" value="Genomic_DNA"/>
</dbReference>
<reference evidence="1" key="1">
    <citation type="journal article" date="2021" name="Proc. Natl. Acad. Sci. U.S.A.">
        <title>A Catalog of Tens of Thousands of Viruses from Human Metagenomes Reveals Hidden Associations with Chronic Diseases.</title>
        <authorList>
            <person name="Tisza M.J."/>
            <person name="Buck C.B."/>
        </authorList>
    </citation>
    <scope>NUCLEOTIDE SEQUENCE</scope>
    <source>
        <strain evidence="1">Ctgh419</strain>
    </source>
</reference>
<name>A0A8S5SKM1_9VIRU</name>